<evidence type="ECO:0000313" key="4">
    <source>
        <dbReference type="Proteomes" id="UP000254266"/>
    </source>
</evidence>
<dbReference type="InterPro" id="IPR050553">
    <property type="entry name" value="Thioredoxin_ResA/DsbE_sf"/>
</dbReference>
<keyword evidence="4" id="KW-1185">Reference proteome</keyword>
<dbReference type="EMBL" id="QFXC01000013">
    <property type="protein sequence ID" value="RDH81431.1"/>
    <property type="molecule type" value="Genomic_DNA"/>
</dbReference>
<dbReference type="CDD" id="cd02966">
    <property type="entry name" value="TlpA_like_family"/>
    <property type="match status" value="1"/>
</dbReference>
<feature type="chain" id="PRO_5016769243" description="Thioredoxin domain-containing protein" evidence="1">
    <location>
        <begin position="23"/>
        <end position="168"/>
    </location>
</feature>
<dbReference type="PANTHER" id="PTHR42852:SF13">
    <property type="entry name" value="PROTEIN DIPZ"/>
    <property type="match status" value="1"/>
</dbReference>
<dbReference type="PANTHER" id="PTHR42852">
    <property type="entry name" value="THIOL:DISULFIDE INTERCHANGE PROTEIN DSBE"/>
    <property type="match status" value="1"/>
</dbReference>
<name>A0A370D969_9GAMM</name>
<evidence type="ECO:0000256" key="1">
    <source>
        <dbReference type="SAM" id="SignalP"/>
    </source>
</evidence>
<dbReference type="Pfam" id="PF00578">
    <property type="entry name" value="AhpC-TSA"/>
    <property type="match status" value="1"/>
</dbReference>
<evidence type="ECO:0000259" key="2">
    <source>
        <dbReference type="PROSITE" id="PS51352"/>
    </source>
</evidence>
<sequence length="168" mass="18905">MNKLFIFFISSFLFLISTASSAVEYKLPDVNGNIQSLEQYKGKWVVVNYWATWCGSCIKELPDLAKLHEENIDSNIVVIGINYETINKTQLKGFVGAYEIPYPVWLSEEVRETPLGVVPVLPTTYIVDPEGNVVAGEAGVITKQALEAYISKQMLLEKYVKYNSKQNS</sequence>
<comment type="caution">
    <text evidence="3">The sequence shown here is derived from an EMBL/GenBank/DDBJ whole genome shotgun (WGS) entry which is preliminary data.</text>
</comment>
<dbReference type="InterPro" id="IPR013766">
    <property type="entry name" value="Thioredoxin_domain"/>
</dbReference>
<dbReference type="GO" id="GO:0016491">
    <property type="term" value="F:oxidoreductase activity"/>
    <property type="evidence" value="ECO:0007669"/>
    <property type="project" value="InterPro"/>
</dbReference>
<dbReference type="AlphaFoldDB" id="A0A370D969"/>
<dbReference type="Gene3D" id="3.40.30.10">
    <property type="entry name" value="Glutaredoxin"/>
    <property type="match status" value="1"/>
</dbReference>
<feature type="signal peptide" evidence="1">
    <location>
        <begin position="1"/>
        <end position="22"/>
    </location>
</feature>
<dbReference type="InterPro" id="IPR000866">
    <property type="entry name" value="AhpC/TSA"/>
</dbReference>
<gene>
    <name evidence="3" type="ORF">DIZ80_15195</name>
</gene>
<protein>
    <recommendedName>
        <fullName evidence="2">Thioredoxin domain-containing protein</fullName>
    </recommendedName>
</protein>
<keyword evidence="1" id="KW-0732">Signal</keyword>
<reference evidence="3 4" key="1">
    <citation type="journal article" date="2018" name="ISME J.">
        <title>Endosymbiont genomes yield clues of tubeworm success.</title>
        <authorList>
            <person name="Li Y."/>
            <person name="Liles M.R."/>
            <person name="Halanych K.M."/>
        </authorList>
    </citation>
    <scope>NUCLEOTIDE SEQUENCE [LARGE SCALE GENOMIC DNA]</scope>
    <source>
        <strain evidence="3">A1464</strain>
    </source>
</reference>
<dbReference type="PROSITE" id="PS51352">
    <property type="entry name" value="THIOREDOXIN_2"/>
    <property type="match status" value="1"/>
</dbReference>
<dbReference type="GO" id="GO:0016209">
    <property type="term" value="F:antioxidant activity"/>
    <property type="evidence" value="ECO:0007669"/>
    <property type="project" value="InterPro"/>
</dbReference>
<accession>A0A370D969</accession>
<organism evidence="3 4">
    <name type="scientific">endosymbiont of Galathealinum brachiosum</name>
    <dbReference type="NCBI Taxonomy" id="2200906"/>
    <lineage>
        <taxon>Bacteria</taxon>
        <taxon>Pseudomonadati</taxon>
        <taxon>Pseudomonadota</taxon>
        <taxon>Gammaproteobacteria</taxon>
        <taxon>sulfur-oxidizing symbionts</taxon>
    </lineage>
</organism>
<dbReference type="InterPro" id="IPR036249">
    <property type="entry name" value="Thioredoxin-like_sf"/>
</dbReference>
<proteinExistence type="predicted"/>
<feature type="domain" description="Thioredoxin" evidence="2">
    <location>
        <begin position="16"/>
        <end position="155"/>
    </location>
</feature>
<evidence type="ECO:0000313" key="3">
    <source>
        <dbReference type="EMBL" id="RDH81431.1"/>
    </source>
</evidence>
<dbReference type="SUPFAM" id="SSF52833">
    <property type="entry name" value="Thioredoxin-like"/>
    <property type="match status" value="1"/>
</dbReference>
<dbReference type="Proteomes" id="UP000254266">
    <property type="component" value="Unassembled WGS sequence"/>
</dbReference>